<evidence type="ECO:0000256" key="5">
    <source>
        <dbReference type="ARBA" id="ARBA00022490"/>
    </source>
</evidence>
<reference evidence="19" key="2">
    <citation type="submission" date="2025-08" db="UniProtKB">
        <authorList>
            <consortium name="Ensembl"/>
        </authorList>
    </citation>
    <scope>IDENTIFICATION</scope>
</reference>
<protein>
    <recommendedName>
        <fullName evidence="15">Cysteine--tRNA ligase, cytoplasmic</fullName>
        <ecNumber evidence="4">6.1.1.16</ecNumber>
    </recommendedName>
    <alternativeName>
        <fullName evidence="13">Cysteinyl-tRNA synthetase</fullName>
    </alternativeName>
</protein>
<dbReference type="Proteomes" id="UP000001646">
    <property type="component" value="Chromosome 1"/>
</dbReference>
<dbReference type="PANTHER" id="PTHR10890:SF3">
    <property type="entry name" value="CYSTEINE--TRNA LIGASE, CYTOPLASMIC"/>
    <property type="match status" value="1"/>
</dbReference>
<dbReference type="InterPro" id="IPR036282">
    <property type="entry name" value="Glutathione-S-Trfase_C_sf"/>
</dbReference>
<dbReference type="GO" id="GO:0006423">
    <property type="term" value="P:cysteinyl-tRNA aminoacylation"/>
    <property type="evidence" value="ECO:0007669"/>
    <property type="project" value="InterPro"/>
</dbReference>
<comment type="subunit">
    <text evidence="3">Homodimer.</text>
</comment>
<evidence type="ECO:0000256" key="17">
    <source>
        <dbReference type="SAM" id="MobiDB-lite"/>
    </source>
</evidence>
<feature type="domain" description="tRNA synthetases class I catalytic" evidence="18">
    <location>
        <begin position="109"/>
        <end position="519"/>
    </location>
</feature>
<dbReference type="Gene3D" id="3.40.50.620">
    <property type="entry name" value="HUPs"/>
    <property type="match status" value="1"/>
</dbReference>
<dbReference type="GO" id="GO:0005524">
    <property type="term" value="F:ATP binding"/>
    <property type="evidence" value="ECO:0007669"/>
    <property type="project" value="UniProtKB-KW"/>
</dbReference>
<dbReference type="GO" id="GO:0004817">
    <property type="term" value="F:cysteine-tRNA ligase activity"/>
    <property type="evidence" value="ECO:0007669"/>
    <property type="project" value="UniProtKB-EC"/>
</dbReference>
<dbReference type="InterPro" id="IPR024909">
    <property type="entry name" value="Cys-tRNA/MSH_ligase"/>
</dbReference>
<keyword evidence="11" id="KW-0648">Protein biosynthesis</keyword>
<evidence type="ECO:0000256" key="4">
    <source>
        <dbReference type="ARBA" id="ARBA00012832"/>
    </source>
</evidence>
<evidence type="ECO:0000256" key="15">
    <source>
        <dbReference type="ARBA" id="ARBA00039362"/>
    </source>
</evidence>
<evidence type="ECO:0000313" key="20">
    <source>
        <dbReference type="Proteomes" id="UP000001646"/>
    </source>
</evidence>
<feature type="compositionally biased region" description="Polar residues" evidence="17">
    <location>
        <begin position="81"/>
        <end position="93"/>
    </location>
</feature>
<evidence type="ECO:0000256" key="10">
    <source>
        <dbReference type="ARBA" id="ARBA00022840"/>
    </source>
</evidence>
<dbReference type="GeneTree" id="ENSGT00390000006347"/>
<proteinExistence type="inferred from homology"/>
<feature type="region of interest" description="Disordered" evidence="17">
    <location>
        <begin position="749"/>
        <end position="769"/>
    </location>
</feature>
<evidence type="ECO:0000256" key="7">
    <source>
        <dbReference type="ARBA" id="ARBA00022723"/>
    </source>
</evidence>
<evidence type="ECO:0000256" key="14">
    <source>
        <dbReference type="ARBA" id="ARBA00037196"/>
    </source>
</evidence>
<dbReference type="HAMAP" id="MF_00041">
    <property type="entry name" value="Cys_tRNA_synth"/>
    <property type="match status" value="1"/>
</dbReference>
<gene>
    <name evidence="19" type="primary">CARS1</name>
</gene>
<dbReference type="FunFam" id="3.40.50.620:FF:000228">
    <property type="entry name" value="Cysteinyl-tRNA synthetase"/>
    <property type="match status" value="1"/>
</dbReference>
<name>A0A803TYM9_ANOCA</name>
<dbReference type="GO" id="GO:0005737">
    <property type="term" value="C:cytoplasm"/>
    <property type="evidence" value="ECO:0007669"/>
    <property type="project" value="UniProtKB-SubCell"/>
</dbReference>
<evidence type="ECO:0000256" key="8">
    <source>
        <dbReference type="ARBA" id="ARBA00022741"/>
    </source>
</evidence>
<evidence type="ECO:0000256" key="1">
    <source>
        <dbReference type="ARBA" id="ARBA00001947"/>
    </source>
</evidence>
<evidence type="ECO:0000259" key="18">
    <source>
        <dbReference type="Pfam" id="PF01406"/>
    </source>
</evidence>
<dbReference type="SUPFAM" id="SSF52374">
    <property type="entry name" value="Nucleotidylyl transferase"/>
    <property type="match status" value="1"/>
</dbReference>
<keyword evidence="20" id="KW-1185">Reference proteome</keyword>
<dbReference type="InterPro" id="IPR032678">
    <property type="entry name" value="tRNA-synt_1_cat_dom"/>
</dbReference>
<reference evidence="19 20" key="1">
    <citation type="submission" date="2009-12" db="EMBL/GenBank/DDBJ databases">
        <title>The Genome Sequence of Anolis carolinensis (Green Anole Lizard).</title>
        <authorList>
            <consortium name="The Genome Sequencing Platform"/>
            <person name="Di Palma F."/>
            <person name="Alfoldi J."/>
            <person name="Heiman D."/>
            <person name="Young S."/>
            <person name="Grabherr M."/>
            <person name="Johnson J."/>
            <person name="Lander E.S."/>
            <person name="Lindblad-Toh K."/>
        </authorList>
    </citation>
    <scope>NUCLEOTIDE SEQUENCE [LARGE SCALE GENOMIC DNA]</scope>
    <source>
        <strain evidence="19 20">JBL SC #1</strain>
    </source>
</reference>
<dbReference type="PANTHER" id="PTHR10890">
    <property type="entry name" value="CYSTEINYL-TRNA SYNTHETASE"/>
    <property type="match status" value="1"/>
</dbReference>
<keyword evidence="12" id="KW-0030">Aminoacyl-tRNA synthetase</keyword>
<sequence length="795" mass="91440">RTGSWEITLEEEARLKALNEYLSTRSYIQGFIFSHADVEAFRQLSGPPMDQYFHVVRWYRHIEAIYDGSSEKRDSCKSKRTQPAWSPPKESSQPKLCLYNSLTRNKDKFQPQNGNKVTWYCCGPTVYDASHMGHARSYISFDILRRVLKDYFKYDVFYCMNITDIDDKIIKRARQNHLFEQYTEKKPSATQLLEDVQIASQPFSAKLQETSDPDKKQMLERIQAAVKTAVESLENVLKKKLSEGDVNRHAEVLLQEAKDILAEWLDAKFGSQVTDNSIFSKLPKFWEEEYHNDMAALNVLPPDVLTRVSEYIPEIVDFVQKIVDNGYGYVSNGSVYFDTVKFDASEKHSYAKLVPEAVGDQKALQEGEGDLSVSADRLSEKHSPNDFALWKSSKLGEPSWESPWGKGRPGWHIECSAMAGSILGESMDIHGGGFDLRFPHHDNELAQSEAYFDNDHWVRYFLHTGHLTIAGCKMSKSLKNFITIKDALKKHTARQLRLAFLMHSWKDTLDYSCNTMESAIQYEKFMNEFFLNVKDILRAPADVTGQFEKWEKQEIELNKSFYEKKVAVHEALCDNIDTRTVLEEMRSLVSQCNSYMAAKKAARQMPNRMLLENTSIYLTQMFKIFGAIESDEAIGFPVGGNGGNLNLESTVMPYLQILSEFREGVRQIAREKKVFEVLQLCDSLRDDVLPEHGVRFEDHEGLPTVVKLVDRDTLLKEKEEKRKAAKLAKMKIPPGEMFKSEHDKYSKFDENGFPTHDTEGKELSKGQMKKLKKQYEAQEKLYKEYLQMVQNGVAN</sequence>
<keyword evidence="5" id="KW-0963">Cytoplasm</keyword>
<dbReference type="SUPFAM" id="SSF47616">
    <property type="entry name" value="GST C-terminal domain-like"/>
    <property type="match status" value="1"/>
</dbReference>
<dbReference type="PRINTS" id="PR00983">
    <property type="entry name" value="TRNASYNTHCYS"/>
</dbReference>
<evidence type="ECO:0000256" key="11">
    <source>
        <dbReference type="ARBA" id="ARBA00022917"/>
    </source>
</evidence>
<keyword evidence="9" id="KW-0862">Zinc</keyword>
<feature type="region of interest" description="Disordered" evidence="17">
    <location>
        <begin position="72"/>
        <end position="93"/>
    </location>
</feature>
<dbReference type="NCBIfam" id="TIGR00435">
    <property type="entry name" value="cysS"/>
    <property type="match status" value="1"/>
</dbReference>
<dbReference type="InterPro" id="IPR014729">
    <property type="entry name" value="Rossmann-like_a/b/a_fold"/>
</dbReference>
<comment type="function">
    <text evidence="14">Catalyzes the ATP-dependent ligation of cysteine to tRNA(Cys).</text>
</comment>
<dbReference type="Pfam" id="PF01406">
    <property type="entry name" value="tRNA-synt_1e"/>
    <property type="match status" value="1"/>
</dbReference>
<dbReference type="SUPFAM" id="SSF47323">
    <property type="entry name" value="Anticodon-binding domain of a subclass of class I aminoacyl-tRNA synthetases"/>
    <property type="match status" value="1"/>
</dbReference>
<dbReference type="Ensembl" id="ENSACAT00000052321.1">
    <property type="protein sequence ID" value="ENSACAP00000040319.1"/>
    <property type="gene ID" value="ENSACAG00000000073.3"/>
</dbReference>
<accession>A0A803TYM9</accession>
<evidence type="ECO:0000256" key="16">
    <source>
        <dbReference type="ARBA" id="ARBA00048159"/>
    </source>
</evidence>
<dbReference type="CDD" id="cd00672">
    <property type="entry name" value="CysRS_core"/>
    <property type="match status" value="1"/>
</dbReference>
<comment type="cofactor">
    <cofactor evidence="1">
        <name>Zn(2+)</name>
        <dbReference type="ChEBI" id="CHEBI:29105"/>
    </cofactor>
</comment>
<dbReference type="FunFam" id="3.40.50.620:FF:000027">
    <property type="entry name" value="Cysteine--tRNA ligase, cytoplasmic"/>
    <property type="match status" value="1"/>
</dbReference>
<dbReference type="Gene3D" id="1.20.1050.130">
    <property type="match status" value="1"/>
</dbReference>
<evidence type="ECO:0000256" key="3">
    <source>
        <dbReference type="ARBA" id="ARBA00011738"/>
    </source>
</evidence>
<evidence type="ECO:0000256" key="6">
    <source>
        <dbReference type="ARBA" id="ARBA00022598"/>
    </source>
</evidence>
<dbReference type="Bgee" id="ENSACAG00000000073">
    <property type="expression patterns" value="Expressed in forelimb bud and 13 other cell types or tissues"/>
</dbReference>
<evidence type="ECO:0000313" key="19">
    <source>
        <dbReference type="Ensembl" id="ENSACAP00000040319.1"/>
    </source>
</evidence>
<keyword evidence="6" id="KW-0436">Ligase</keyword>
<comment type="catalytic activity">
    <reaction evidence="16">
        <text>tRNA(Cys) + L-cysteine + ATP = L-cysteinyl-tRNA(Cys) + AMP + diphosphate</text>
        <dbReference type="Rhea" id="RHEA:17773"/>
        <dbReference type="Rhea" id="RHEA-COMP:9661"/>
        <dbReference type="Rhea" id="RHEA-COMP:9679"/>
        <dbReference type="ChEBI" id="CHEBI:30616"/>
        <dbReference type="ChEBI" id="CHEBI:33019"/>
        <dbReference type="ChEBI" id="CHEBI:35235"/>
        <dbReference type="ChEBI" id="CHEBI:78442"/>
        <dbReference type="ChEBI" id="CHEBI:78517"/>
        <dbReference type="ChEBI" id="CHEBI:456215"/>
        <dbReference type="EC" id="6.1.1.16"/>
    </reaction>
    <physiologicalReaction direction="left-to-right" evidence="16">
        <dbReference type="Rhea" id="RHEA:17774"/>
    </physiologicalReaction>
</comment>
<evidence type="ECO:0000256" key="13">
    <source>
        <dbReference type="ARBA" id="ARBA00031499"/>
    </source>
</evidence>
<organism evidence="19 20">
    <name type="scientific">Anolis carolinensis</name>
    <name type="common">Green anole</name>
    <name type="synonym">American chameleon</name>
    <dbReference type="NCBI Taxonomy" id="28377"/>
    <lineage>
        <taxon>Eukaryota</taxon>
        <taxon>Metazoa</taxon>
        <taxon>Chordata</taxon>
        <taxon>Craniata</taxon>
        <taxon>Vertebrata</taxon>
        <taxon>Euteleostomi</taxon>
        <taxon>Lepidosauria</taxon>
        <taxon>Squamata</taxon>
        <taxon>Bifurcata</taxon>
        <taxon>Unidentata</taxon>
        <taxon>Episquamata</taxon>
        <taxon>Toxicofera</taxon>
        <taxon>Iguania</taxon>
        <taxon>Dactyloidae</taxon>
        <taxon>Anolis</taxon>
    </lineage>
</organism>
<evidence type="ECO:0000256" key="2">
    <source>
        <dbReference type="ARBA" id="ARBA00004496"/>
    </source>
</evidence>
<reference evidence="19" key="3">
    <citation type="submission" date="2025-09" db="UniProtKB">
        <authorList>
            <consortium name="Ensembl"/>
        </authorList>
    </citation>
    <scope>IDENTIFICATION</scope>
</reference>
<keyword evidence="7" id="KW-0479">Metal-binding</keyword>
<feature type="compositionally biased region" description="Basic and acidic residues" evidence="17">
    <location>
        <begin position="749"/>
        <end position="764"/>
    </location>
</feature>
<dbReference type="CDD" id="cd10310">
    <property type="entry name" value="GST_C_CysRS_N"/>
    <property type="match status" value="1"/>
</dbReference>
<dbReference type="AlphaFoldDB" id="A0A803TYM9"/>
<evidence type="ECO:0000256" key="12">
    <source>
        <dbReference type="ARBA" id="ARBA00023146"/>
    </source>
</evidence>
<dbReference type="GO" id="GO:0046872">
    <property type="term" value="F:metal ion binding"/>
    <property type="evidence" value="ECO:0007669"/>
    <property type="project" value="UniProtKB-KW"/>
</dbReference>
<comment type="subcellular location">
    <subcellularLocation>
        <location evidence="2">Cytoplasm</location>
    </subcellularLocation>
</comment>
<evidence type="ECO:0000256" key="9">
    <source>
        <dbReference type="ARBA" id="ARBA00022833"/>
    </source>
</evidence>
<keyword evidence="10" id="KW-0067">ATP-binding</keyword>
<dbReference type="InterPro" id="IPR009080">
    <property type="entry name" value="tRNAsynth_Ia_anticodon-bd"/>
</dbReference>
<dbReference type="EC" id="6.1.1.16" evidence="4"/>
<dbReference type="InterPro" id="IPR015803">
    <property type="entry name" value="Cys-tRNA-ligase"/>
</dbReference>
<keyword evidence="8" id="KW-0547">Nucleotide-binding</keyword>